<evidence type="ECO:0000256" key="6">
    <source>
        <dbReference type="RuleBase" id="RU000560"/>
    </source>
</evidence>
<name>A0A1V6C9H2_UNCT6</name>
<keyword evidence="2 5" id="KW-0689">Ribosomal protein</keyword>
<accession>A0A1V6C9H2</accession>
<dbReference type="EMBL" id="MWDQ01000077">
    <property type="protein sequence ID" value="OQB73520.1"/>
    <property type="molecule type" value="Genomic_DNA"/>
</dbReference>
<evidence type="ECO:0000256" key="4">
    <source>
        <dbReference type="ARBA" id="ARBA00035172"/>
    </source>
</evidence>
<dbReference type="HAMAP" id="MF_00382">
    <property type="entry name" value="Ribosomal_bL20"/>
    <property type="match status" value="1"/>
</dbReference>
<keyword evidence="5 6" id="KW-0694">RNA-binding</keyword>
<dbReference type="GO" id="GO:0003735">
    <property type="term" value="F:structural constituent of ribosome"/>
    <property type="evidence" value="ECO:0007669"/>
    <property type="project" value="InterPro"/>
</dbReference>
<dbReference type="GO" id="GO:0019843">
    <property type="term" value="F:rRNA binding"/>
    <property type="evidence" value="ECO:0007669"/>
    <property type="project" value="UniProtKB-UniRule"/>
</dbReference>
<dbReference type="Proteomes" id="UP000485562">
    <property type="component" value="Unassembled WGS sequence"/>
</dbReference>
<dbReference type="GO" id="GO:0006412">
    <property type="term" value="P:translation"/>
    <property type="evidence" value="ECO:0007669"/>
    <property type="project" value="InterPro"/>
</dbReference>
<dbReference type="PRINTS" id="PR00062">
    <property type="entry name" value="RIBOSOMALL20"/>
</dbReference>
<keyword evidence="3 5" id="KW-0687">Ribonucleoprotein</keyword>
<gene>
    <name evidence="5 7" type="primary">rplT</name>
    <name evidence="7" type="ORF">BWX89_00907</name>
</gene>
<dbReference type="PANTHER" id="PTHR10986">
    <property type="entry name" value="39S RIBOSOMAL PROTEIN L20"/>
    <property type="match status" value="1"/>
</dbReference>
<dbReference type="Gene3D" id="1.10.1900.20">
    <property type="entry name" value="Ribosomal protein L20"/>
    <property type="match status" value="1"/>
</dbReference>
<dbReference type="AlphaFoldDB" id="A0A1V6C9H2"/>
<dbReference type="InterPro" id="IPR005813">
    <property type="entry name" value="Ribosomal_bL20"/>
</dbReference>
<evidence type="ECO:0000256" key="5">
    <source>
        <dbReference type="HAMAP-Rule" id="MF_00382"/>
    </source>
</evidence>
<keyword evidence="5 6" id="KW-0699">rRNA-binding</keyword>
<dbReference type="NCBIfam" id="TIGR01032">
    <property type="entry name" value="rplT_bact"/>
    <property type="match status" value="1"/>
</dbReference>
<evidence type="ECO:0000256" key="1">
    <source>
        <dbReference type="ARBA" id="ARBA00007698"/>
    </source>
</evidence>
<evidence type="ECO:0000256" key="3">
    <source>
        <dbReference type="ARBA" id="ARBA00023274"/>
    </source>
</evidence>
<organism evidence="7">
    <name type="scientific">candidate division TA06 bacterium ADurb.Bin131</name>
    <dbReference type="NCBI Taxonomy" id="1852827"/>
    <lineage>
        <taxon>Bacteria</taxon>
        <taxon>Bacteria division TA06</taxon>
    </lineage>
</organism>
<reference evidence="7" key="1">
    <citation type="submission" date="2017-02" db="EMBL/GenBank/DDBJ databases">
        <title>Delving into the versatile metabolic prowess of the omnipresent phylum Bacteroidetes.</title>
        <authorList>
            <person name="Nobu M.K."/>
            <person name="Mei R."/>
            <person name="Narihiro T."/>
            <person name="Kuroda K."/>
            <person name="Liu W.-T."/>
        </authorList>
    </citation>
    <scope>NUCLEOTIDE SEQUENCE</scope>
    <source>
        <strain evidence="7">ADurb.Bin131</strain>
    </source>
</reference>
<proteinExistence type="inferred from homology"/>
<evidence type="ECO:0000313" key="7">
    <source>
        <dbReference type="EMBL" id="OQB73520.1"/>
    </source>
</evidence>
<dbReference type="CDD" id="cd07026">
    <property type="entry name" value="Ribosomal_L20"/>
    <property type="match status" value="1"/>
</dbReference>
<dbReference type="GO" id="GO:1990904">
    <property type="term" value="C:ribonucleoprotein complex"/>
    <property type="evidence" value="ECO:0007669"/>
    <property type="project" value="UniProtKB-KW"/>
</dbReference>
<dbReference type="SUPFAM" id="SSF74731">
    <property type="entry name" value="Ribosomal protein L20"/>
    <property type="match status" value="1"/>
</dbReference>
<sequence>MPRATNKPAGRRRKKKILKLAKGYRQGRSKQFKRAKEFAERGQDYAYRDRRQKKRDFRSLWIVRISAACEEGGISYSRFIHGLNSIGVKVNRKMLADMAYKKPEEFNQILEKVKEAEISSDKI</sequence>
<dbReference type="Gene3D" id="6.10.160.10">
    <property type="match status" value="1"/>
</dbReference>
<dbReference type="InterPro" id="IPR035566">
    <property type="entry name" value="Ribosomal_protein_bL20_C"/>
</dbReference>
<protein>
    <recommendedName>
        <fullName evidence="4 5">Large ribosomal subunit protein bL20</fullName>
    </recommendedName>
</protein>
<comment type="caution">
    <text evidence="7">The sequence shown here is derived from an EMBL/GenBank/DDBJ whole genome shotgun (WGS) entry which is preliminary data.</text>
</comment>
<dbReference type="Pfam" id="PF00453">
    <property type="entry name" value="Ribosomal_L20"/>
    <property type="match status" value="1"/>
</dbReference>
<comment type="function">
    <text evidence="5 6">Binds directly to 23S ribosomal RNA and is necessary for the in vitro assembly process of the 50S ribosomal subunit. It is not involved in the protein synthesizing functions of that subunit.</text>
</comment>
<dbReference type="GO" id="GO:0000027">
    <property type="term" value="P:ribosomal large subunit assembly"/>
    <property type="evidence" value="ECO:0007669"/>
    <property type="project" value="UniProtKB-UniRule"/>
</dbReference>
<comment type="similarity">
    <text evidence="1 5 6">Belongs to the bacterial ribosomal protein bL20 family.</text>
</comment>
<dbReference type="FunFam" id="1.10.1900.20:FF:000001">
    <property type="entry name" value="50S ribosomal protein L20"/>
    <property type="match status" value="1"/>
</dbReference>
<dbReference type="GO" id="GO:0005840">
    <property type="term" value="C:ribosome"/>
    <property type="evidence" value="ECO:0007669"/>
    <property type="project" value="UniProtKB-KW"/>
</dbReference>
<evidence type="ECO:0000256" key="2">
    <source>
        <dbReference type="ARBA" id="ARBA00022980"/>
    </source>
</evidence>